<reference evidence="1" key="1">
    <citation type="submission" date="2023-10" db="EMBL/GenBank/DDBJ databases">
        <title>Whole genome sequencing of actinobacterial strain Amycolatopsis sp. (BCA-696) identifies the underlying plant growth-promoting genes.</title>
        <authorList>
            <person name="Gandham P."/>
            <person name="Vadla N."/>
            <person name="Saji A."/>
            <person name="Srinivas V."/>
            <person name="Ruperao P."/>
            <person name="Selvanayagam S."/>
            <person name="Saxena R.K."/>
            <person name="Rathore A."/>
            <person name="Gopalakrishnan S."/>
            <person name="Thakur V."/>
        </authorList>
    </citation>
    <scope>NUCLEOTIDE SEQUENCE</scope>
    <source>
        <strain evidence="1">BCA-696</strain>
    </source>
</reference>
<sequence>MRTLTGLPEGEKRAPDLILLGYIFLAIVAMTVVAALVVLALFLPDIRRYLTIRKM</sequence>
<accession>A0ACD5BIZ4</accession>
<protein>
    <submittedName>
        <fullName evidence="1">Uncharacterized protein</fullName>
    </submittedName>
</protein>
<proteinExistence type="predicted"/>
<gene>
    <name evidence="1" type="ORF">LCL61_27910</name>
</gene>
<keyword evidence="2" id="KW-1185">Reference proteome</keyword>
<evidence type="ECO:0000313" key="1">
    <source>
        <dbReference type="EMBL" id="WYW19378.1"/>
    </source>
</evidence>
<evidence type="ECO:0000313" key="2">
    <source>
        <dbReference type="Proteomes" id="UP001456344"/>
    </source>
</evidence>
<name>A0ACD5BIZ4_9PSEU</name>
<organism evidence="1 2">
    <name type="scientific">Amycolatopsis coloradensis</name>
    <dbReference type="NCBI Taxonomy" id="76021"/>
    <lineage>
        <taxon>Bacteria</taxon>
        <taxon>Bacillati</taxon>
        <taxon>Actinomycetota</taxon>
        <taxon>Actinomycetes</taxon>
        <taxon>Pseudonocardiales</taxon>
        <taxon>Pseudonocardiaceae</taxon>
        <taxon>Amycolatopsis</taxon>
    </lineage>
</organism>
<dbReference type="EMBL" id="CP150484">
    <property type="protein sequence ID" value="WYW19378.1"/>
    <property type="molecule type" value="Genomic_DNA"/>
</dbReference>
<dbReference type="Proteomes" id="UP001456344">
    <property type="component" value="Chromosome"/>
</dbReference>